<keyword evidence="1" id="KW-0732">Signal</keyword>
<organism evidence="2 3">
    <name type="scientific">Petropleomorpha daqingensis</name>
    <dbReference type="NCBI Taxonomy" id="2026353"/>
    <lineage>
        <taxon>Bacteria</taxon>
        <taxon>Bacillati</taxon>
        <taxon>Actinomycetota</taxon>
        <taxon>Actinomycetes</taxon>
        <taxon>Geodermatophilales</taxon>
        <taxon>Geodermatophilaceae</taxon>
        <taxon>Petropleomorpha</taxon>
    </lineage>
</organism>
<dbReference type="PROSITE" id="PS51257">
    <property type="entry name" value="PROKAR_LIPOPROTEIN"/>
    <property type="match status" value="1"/>
</dbReference>
<accession>A0A853CFZ8</accession>
<name>A0A853CFZ8_9ACTN</name>
<dbReference type="EMBL" id="JACBZT010000001">
    <property type="protein sequence ID" value="NYJ06116.1"/>
    <property type="molecule type" value="Genomic_DNA"/>
</dbReference>
<dbReference type="Proteomes" id="UP000541969">
    <property type="component" value="Unassembled WGS sequence"/>
</dbReference>
<proteinExistence type="predicted"/>
<dbReference type="AlphaFoldDB" id="A0A853CFZ8"/>
<gene>
    <name evidence="2" type="ORF">GGQ55_002394</name>
</gene>
<evidence type="ECO:0000256" key="1">
    <source>
        <dbReference type="SAM" id="SignalP"/>
    </source>
</evidence>
<protein>
    <recommendedName>
        <fullName evidence="4">Lipoprotein</fullName>
    </recommendedName>
</protein>
<feature type="signal peptide" evidence="1">
    <location>
        <begin position="1"/>
        <end position="26"/>
    </location>
</feature>
<sequence>MRGGTAVLAAAAVVLAGCSAAPSTPAAPAASSTAAGDRSVTGALLQYRRDELARRLQVRLTAHEPGLVVEQLTFDTSGWPAAAATPNEAALPDGTALDFPVVLGTADCDGPPGTAEAEVVVRDPTGGTRTLDVPLDDDGLVRRLHAEDCADEALRAQVAIEVAGVAPVDEHSVQVTVRLRRLSGDDAVRVTGTRPNTVYDLSTDGRLPTLRHGGGEVSFDVTMVAARCDVHALGESYRTGIIGLVLALGDGDPRPYDLVPAPDVRARLETFAVTSCRGG</sequence>
<evidence type="ECO:0008006" key="4">
    <source>
        <dbReference type="Google" id="ProtNLM"/>
    </source>
</evidence>
<reference evidence="2 3" key="1">
    <citation type="submission" date="2020-07" db="EMBL/GenBank/DDBJ databases">
        <title>Sequencing the genomes of 1000 actinobacteria strains.</title>
        <authorList>
            <person name="Klenk H.-P."/>
        </authorList>
    </citation>
    <scope>NUCLEOTIDE SEQUENCE [LARGE SCALE GENOMIC DNA]</scope>
    <source>
        <strain evidence="2 3">DSM 104001</strain>
    </source>
</reference>
<dbReference type="RefSeq" id="WP_179717010.1">
    <property type="nucleotide sequence ID" value="NZ_JACBZT010000001.1"/>
</dbReference>
<feature type="chain" id="PRO_5038496601" description="Lipoprotein" evidence="1">
    <location>
        <begin position="27"/>
        <end position="279"/>
    </location>
</feature>
<evidence type="ECO:0000313" key="3">
    <source>
        <dbReference type="Proteomes" id="UP000541969"/>
    </source>
</evidence>
<evidence type="ECO:0000313" key="2">
    <source>
        <dbReference type="EMBL" id="NYJ06116.1"/>
    </source>
</evidence>
<comment type="caution">
    <text evidence="2">The sequence shown here is derived from an EMBL/GenBank/DDBJ whole genome shotgun (WGS) entry which is preliminary data.</text>
</comment>
<keyword evidence="3" id="KW-1185">Reference proteome</keyword>